<organism evidence="1 2">
    <name type="scientific">Porphyromonas macacae</name>
    <dbReference type="NCBI Taxonomy" id="28115"/>
    <lineage>
        <taxon>Bacteria</taxon>
        <taxon>Pseudomonadati</taxon>
        <taxon>Bacteroidota</taxon>
        <taxon>Bacteroidia</taxon>
        <taxon>Bacteroidales</taxon>
        <taxon>Porphyromonadaceae</taxon>
        <taxon>Porphyromonas</taxon>
    </lineage>
</organism>
<proteinExistence type="predicted"/>
<gene>
    <name evidence="1" type="ORF">NCTC13100_01721</name>
</gene>
<evidence type="ECO:0000313" key="2">
    <source>
        <dbReference type="Proteomes" id="UP000254263"/>
    </source>
</evidence>
<accession>A0A379DKJ2</accession>
<dbReference type="EMBL" id="UGTI01000001">
    <property type="protein sequence ID" value="SUB78543.1"/>
    <property type="molecule type" value="Genomic_DNA"/>
</dbReference>
<dbReference type="AlphaFoldDB" id="A0A379DKJ2"/>
<sequence>MIAIVLFEESVTYIEFMLWNSVNLLLKAIG</sequence>
<name>A0A379DKJ2_9PORP</name>
<dbReference type="Proteomes" id="UP000254263">
    <property type="component" value="Unassembled WGS sequence"/>
</dbReference>
<evidence type="ECO:0000313" key="1">
    <source>
        <dbReference type="EMBL" id="SUB78543.1"/>
    </source>
</evidence>
<protein>
    <submittedName>
        <fullName evidence="1">Uncharacterized protein</fullName>
    </submittedName>
</protein>
<reference evidence="1 2" key="1">
    <citation type="submission" date="2018-06" db="EMBL/GenBank/DDBJ databases">
        <authorList>
            <consortium name="Pathogen Informatics"/>
            <person name="Doyle S."/>
        </authorList>
    </citation>
    <scope>NUCLEOTIDE SEQUENCE [LARGE SCALE GENOMIC DNA]</scope>
    <source>
        <strain evidence="1 2">NCTC13100</strain>
    </source>
</reference>